<accession>A0AC34PWF0</accession>
<reference evidence="2" key="1">
    <citation type="submission" date="2022-11" db="UniProtKB">
        <authorList>
            <consortium name="WormBaseParasite"/>
        </authorList>
    </citation>
    <scope>IDENTIFICATION</scope>
</reference>
<dbReference type="Proteomes" id="UP000887576">
    <property type="component" value="Unplaced"/>
</dbReference>
<protein>
    <submittedName>
        <fullName evidence="2">Uncharacterized protein</fullName>
    </submittedName>
</protein>
<dbReference type="WBParaSite" id="JU765_v2.g10596.t1">
    <property type="protein sequence ID" value="JU765_v2.g10596.t1"/>
    <property type="gene ID" value="JU765_v2.g10596"/>
</dbReference>
<organism evidence="1 2">
    <name type="scientific">Panagrolaimus sp. JU765</name>
    <dbReference type="NCBI Taxonomy" id="591449"/>
    <lineage>
        <taxon>Eukaryota</taxon>
        <taxon>Metazoa</taxon>
        <taxon>Ecdysozoa</taxon>
        <taxon>Nematoda</taxon>
        <taxon>Chromadorea</taxon>
        <taxon>Rhabditida</taxon>
        <taxon>Tylenchina</taxon>
        <taxon>Panagrolaimomorpha</taxon>
        <taxon>Panagrolaimoidea</taxon>
        <taxon>Panagrolaimidae</taxon>
        <taxon>Panagrolaimus</taxon>
    </lineage>
</organism>
<sequence length="171" mass="19480">MVSAAVETSAPTFKLKTNDDSNNMRRKIDTFLGERIPKMPIVIKDWVRELIVENEEDICSVDELTEVVGDHLYNSSKDITRDSVSRLCESLFELVLTGNKEQTRREMDVARKLDATVDMSIQYDPYKNINSIWKIAAKDLPTLTVDKKKLAKVEGRNKDKASKRTEETANA</sequence>
<proteinExistence type="predicted"/>
<evidence type="ECO:0000313" key="2">
    <source>
        <dbReference type="WBParaSite" id="JU765_v2.g10596.t1"/>
    </source>
</evidence>
<name>A0AC34PWF0_9BILA</name>
<evidence type="ECO:0000313" key="1">
    <source>
        <dbReference type="Proteomes" id="UP000887576"/>
    </source>
</evidence>